<accession>A0A5J9VMG3</accession>
<sequence length="86" mass="8782">MSDNTATCIDIILAIILPPLGVFFKFGCGTCCRLSSGSAFCSPSSATSPASSTPSGPSPSRAAGTSSHQGDEELSLRVMCRVSRPV</sequence>
<evidence type="ECO:0000256" key="1">
    <source>
        <dbReference type="ARBA" id="ARBA00004370"/>
    </source>
</evidence>
<proteinExistence type="inferred from homology"/>
<keyword evidence="8" id="KW-1185">Reference proteome</keyword>
<comment type="similarity">
    <text evidence="2">Belongs to the UPF0057 (PMP3) family.</text>
</comment>
<evidence type="ECO:0000256" key="6">
    <source>
        <dbReference type="SAM" id="MobiDB-lite"/>
    </source>
</evidence>
<protein>
    <submittedName>
        <fullName evidence="7">Uncharacterized protein</fullName>
    </submittedName>
</protein>
<comment type="caution">
    <text evidence="7">The sequence shown here is derived from an EMBL/GenBank/DDBJ whole genome shotgun (WGS) entry which is preliminary data.</text>
</comment>
<feature type="region of interest" description="Disordered" evidence="6">
    <location>
        <begin position="40"/>
        <end position="74"/>
    </location>
</feature>
<dbReference type="Pfam" id="PF01679">
    <property type="entry name" value="Pmp3"/>
    <property type="match status" value="1"/>
</dbReference>
<feature type="compositionally biased region" description="Low complexity" evidence="6">
    <location>
        <begin position="40"/>
        <end position="67"/>
    </location>
</feature>
<evidence type="ECO:0000256" key="3">
    <source>
        <dbReference type="ARBA" id="ARBA00022692"/>
    </source>
</evidence>
<keyword evidence="3" id="KW-0812">Transmembrane</keyword>
<evidence type="ECO:0000256" key="5">
    <source>
        <dbReference type="ARBA" id="ARBA00023136"/>
    </source>
</evidence>
<gene>
    <name evidence="7" type="ORF">EJB05_10927</name>
</gene>
<dbReference type="Proteomes" id="UP000324897">
    <property type="component" value="Chromosome 4"/>
</dbReference>
<evidence type="ECO:0000256" key="4">
    <source>
        <dbReference type="ARBA" id="ARBA00022989"/>
    </source>
</evidence>
<keyword evidence="5" id="KW-0472">Membrane</keyword>
<dbReference type="PROSITE" id="PS01309">
    <property type="entry name" value="UPF0057"/>
    <property type="match status" value="1"/>
</dbReference>
<organism evidence="7 8">
    <name type="scientific">Eragrostis curvula</name>
    <name type="common">weeping love grass</name>
    <dbReference type="NCBI Taxonomy" id="38414"/>
    <lineage>
        <taxon>Eukaryota</taxon>
        <taxon>Viridiplantae</taxon>
        <taxon>Streptophyta</taxon>
        <taxon>Embryophyta</taxon>
        <taxon>Tracheophyta</taxon>
        <taxon>Spermatophyta</taxon>
        <taxon>Magnoliopsida</taxon>
        <taxon>Liliopsida</taxon>
        <taxon>Poales</taxon>
        <taxon>Poaceae</taxon>
        <taxon>PACMAD clade</taxon>
        <taxon>Chloridoideae</taxon>
        <taxon>Eragrostideae</taxon>
        <taxon>Eragrostidinae</taxon>
        <taxon>Eragrostis</taxon>
    </lineage>
</organism>
<dbReference type="InterPro" id="IPR000612">
    <property type="entry name" value="PMP3"/>
</dbReference>
<name>A0A5J9VMG3_9POAL</name>
<dbReference type="EMBL" id="RWGY01000007">
    <property type="protein sequence ID" value="TVU37602.1"/>
    <property type="molecule type" value="Genomic_DNA"/>
</dbReference>
<evidence type="ECO:0000256" key="2">
    <source>
        <dbReference type="ARBA" id="ARBA00009530"/>
    </source>
</evidence>
<reference evidence="7 8" key="1">
    <citation type="journal article" date="2019" name="Sci. Rep.">
        <title>A high-quality genome of Eragrostis curvula grass provides insights into Poaceae evolution and supports new strategies to enhance forage quality.</title>
        <authorList>
            <person name="Carballo J."/>
            <person name="Santos B.A.C.M."/>
            <person name="Zappacosta D."/>
            <person name="Garbus I."/>
            <person name="Selva J.P."/>
            <person name="Gallo C.A."/>
            <person name="Diaz A."/>
            <person name="Albertini E."/>
            <person name="Caccamo M."/>
            <person name="Echenique V."/>
        </authorList>
    </citation>
    <scope>NUCLEOTIDE SEQUENCE [LARGE SCALE GENOMIC DNA]</scope>
    <source>
        <strain evidence="8">cv. Victoria</strain>
        <tissue evidence="7">Leaf</tissue>
    </source>
</reference>
<dbReference type="AlphaFoldDB" id="A0A5J9VMG3"/>
<evidence type="ECO:0000313" key="8">
    <source>
        <dbReference type="Proteomes" id="UP000324897"/>
    </source>
</evidence>
<dbReference type="Gramene" id="TVU37602">
    <property type="protein sequence ID" value="TVU37602"/>
    <property type="gene ID" value="EJB05_10927"/>
</dbReference>
<dbReference type="GO" id="GO:0016020">
    <property type="term" value="C:membrane"/>
    <property type="evidence" value="ECO:0007669"/>
    <property type="project" value="UniProtKB-SubCell"/>
</dbReference>
<keyword evidence="4" id="KW-1133">Transmembrane helix</keyword>
<comment type="subcellular location">
    <subcellularLocation>
        <location evidence="1">Membrane</location>
    </subcellularLocation>
</comment>
<evidence type="ECO:0000313" key="7">
    <source>
        <dbReference type="EMBL" id="TVU37602.1"/>
    </source>
</evidence>